<feature type="transmembrane region" description="Helical" evidence="8">
    <location>
        <begin position="525"/>
        <end position="545"/>
    </location>
</feature>
<evidence type="ECO:0000256" key="3">
    <source>
        <dbReference type="ARBA" id="ARBA00022692"/>
    </source>
</evidence>
<feature type="transmembrane region" description="Helical" evidence="8">
    <location>
        <begin position="460"/>
        <end position="486"/>
    </location>
</feature>
<dbReference type="InterPro" id="IPR003593">
    <property type="entry name" value="AAA+_ATPase"/>
</dbReference>
<dbReference type="InterPro" id="IPR013525">
    <property type="entry name" value="ABC2_TM"/>
</dbReference>
<keyword evidence="6 8" id="KW-1133">Transmembrane helix</keyword>
<dbReference type="GO" id="GO:0016020">
    <property type="term" value="C:membrane"/>
    <property type="evidence" value="ECO:0007669"/>
    <property type="project" value="UniProtKB-SubCell"/>
</dbReference>
<name>A0A9W8HH97_9FUNG</name>
<evidence type="ECO:0000313" key="10">
    <source>
        <dbReference type="EMBL" id="KAJ2781520.1"/>
    </source>
</evidence>
<dbReference type="Pfam" id="PF00005">
    <property type="entry name" value="ABC_tran"/>
    <property type="match status" value="1"/>
</dbReference>
<accession>A0A9W8HH97</accession>
<evidence type="ECO:0000256" key="1">
    <source>
        <dbReference type="ARBA" id="ARBA00004141"/>
    </source>
</evidence>
<dbReference type="GO" id="GO:0016887">
    <property type="term" value="F:ATP hydrolysis activity"/>
    <property type="evidence" value="ECO:0007669"/>
    <property type="project" value="InterPro"/>
</dbReference>
<dbReference type="OrthoDB" id="66620at2759"/>
<feature type="transmembrane region" description="Helical" evidence="8">
    <location>
        <begin position="384"/>
        <end position="405"/>
    </location>
</feature>
<evidence type="ECO:0000313" key="11">
    <source>
        <dbReference type="Proteomes" id="UP001140172"/>
    </source>
</evidence>
<reference evidence="10" key="1">
    <citation type="submission" date="2022-07" db="EMBL/GenBank/DDBJ databases">
        <title>Phylogenomic reconstructions and comparative analyses of Kickxellomycotina fungi.</title>
        <authorList>
            <person name="Reynolds N.K."/>
            <person name="Stajich J.E."/>
            <person name="Barry K."/>
            <person name="Grigoriev I.V."/>
            <person name="Crous P."/>
            <person name="Smith M.E."/>
        </authorList>
    </citation>
    <scope>NUCLEOTIDE SEQUENCE</scope>
    <source>
        <strain evidence="10">BCRC 34489</strain>
    </source>
</reference>
<dbReference type="PANTHER" id="PTHR48041">
    <property type="entry name" value="ABC TRANSPORTER G FAMILY MEMBER 28"/>
    <property type="match status" value="1"/>
</dbReference>
<dbReference type="SUPFAM" id="SSF52540">
    <property type="entry name" value="P-loop containing nucleoside triphosphate hydrolases"/>
    <property type="match status" value="1"/>
</dbReference>
<dbReference type="Pfam" id="PF01061">
    <property type="entry name" value="ABC2_membrane"/>
    <property type="match status" value="1"/>
</dbReference>
<evidence type="ECO:0000256" key="8">
    <source>
        <dbReference type="SAM" id="Phobius"/>
    </source>
</evidence>
<dbReference type="GO" id="GO:0005524">
    <property type="term" value="F:ATP binding"/>
    <property type="evidence" value="ECO:0007669"/>
    <property type="project" value="UniProtKB-KW"/>
</dbReference>
<dbReference type="Proteomes" id="UP001140172">
    <property type="component" value="Unassembled WGS sequence"/>
</dbReference>
<dbReference type="PROSITE" id="PS00211">
    <property type="entry name" value="ABC_TRANSPORTER_1"/>
    <property type="match status" value="1"/>
</dbReference>
<keyword evidence="2" id="KW-0813">Transport</keyword>
<evidence type="ECO:0000256" key="7">
    <source>
        <dbReference type="ARBA" id="ARBA00023136"/>
    </source>
</evidence>
<dbReference type="AlphaFoldDB" id="A0A9W8HH97"/>
<dbReference type="InterPro" id="IPR017871">
    <property type="entry name" value="ABC_transporter-like_CS"/>
</dbReference>
<sequence>MSYSSTEPKGDSSNTPILSWSNLNYDVKTKAGVRRVLHDISGEVYPGELVAIMGSSGAGKTTLLNVLSGRVQGGRLYGDIKFNGDKRNPHNFKRMVAYVEQDDLLFAPLTVNETLTTSAQLRLPDTKYSSDEKHERVDAVMRQLRLTHVRDSPIGGYGARGVSGGERKRVSIGVELVTDPSILVLDEPSSGLDSSSAEMVVALTKEMSRERNLCTLMTIHQPSTEMVQMFDKLILVSQGKLIYMGPMKQAIPYFESLGFPSTNPNPANFFIDLTTIDFTSDEAMRKSEQHVQALADSFVEFRTNGGCLPSTAVSTGTSASASVIGSHIASAAPSFAKSNLDMDITQNAADLVLYDPPAINSWFNEFWVLLKRDWALAVRNTSMLYGLAAMGITTIIFLGFVFFQLKHDQASVQNRVGALFMFALLCSYPIIFPVISLIISGRSVLVRERSAGMYRMTAYFFAKSLSFFPLAIIPYTITYIGVYFIAHFQYDAAKFFIGLANTYVLLFTAIGFAFGIAMLVQRIEVALIIAPVTMSNLILFAGNLANSHAVTPVLRWIKYLCMYYYSYAAFMQNEFGGLEFTCDEGSSSCYRTGEDVIEMYGLNAQAIWLCIVLNLVLGIGNYIIAYGLTRWLAKPRYLWI</sequence>
<feature type="transmembrane region" description="Helical" evidence="8">
    <location>
        <begin position="606"/>
        <end position="628"/>
    </location>
</feature>
<dbReference type="Gene3D" id="3.40.50.300">
    <property type="entry name" value="P-loop containing nucleotide triphosphate hydrolases"/>
    <property type="match status" value="1"/>
</dbReference>
<protein>
    <recommendedName>
        <fullName evidence="9">ABC transporter domain-containing protein</fullName>
    </recommendedName>
</protein>
<feature type="domain" description="ABC transporter" evidence="9">
    <location>
        <begin position="18"/>
        <end position="263"/>
    </location>
</feature>
<gene>
    <name evidence="10" type="ORF">GGI15_003192</name>
</gene>
<dbReference type="EMBL" id="JANBUM010000207">
    <property type="protein sequence ID" value="KAJ2781520.1"/>
    <property type="molecule type" value="Genomic_DNA"/>
</dbReference>
<evidence type="ECO:0000256" key="6">
    <source>
        <dbReference type="ARBA" id="ARBA00022989"/>
    </source>
</evidence>
<keyword evidence="11" id="KW-1185">Reference proteome</keyword>
<dbReference type="GO" id="GO:0140359">
    <property type="term" value="F:ABC-type transporter activity"/>
    <property type="evidence" value="ECO:0007669"/>
    <property type="project" value="InterPro"/>
</dbReference>
<keyword evidence="4" id="KW-0547">Nucleotide-binding</keyword>
<keyword evidence="3 8" id="KW-0812">Transmembrane</keyword>
<dbReference type="InterPro" id="IPR003439">
    <property type="entry name" value="ABC_transporter-like_ATP-bd"/>
</dbReference>
<evidence type="ECO:0000256" key="2">
    <source>
        <dbReference type="ARBA" id="ARBA00022448"/>
    </source>
</evidence>
<dbReference type="CDD" id="cd03213">
    <property type="entry name" value="ABCG_EPDR"/>
    <property type="match status" value="1"/>
</dbReference>
<comment type="caution">
    <text evidence="10">The sequence shown here is derived from an EMBL/GenBank/DDBJ whole genome shotgun (WGS) entry which is preliminary data.</text>
</comment>
<evidence type="ECO:0000256" key="5">
    <source>
        <dbReference type="ARBA" id="ARBA00022840"/>
    </source>
</evidence>
<evidence type="ECO:0000259" key="9">
    <source>
        <dbReference type="PROSITE" id="PS50893"/>
    </source>
</evidence>
<keyword evidence="7 8" id="KW-0472">Membrane</keyword>
<dbReference type="SMART" id="SM00382">
    <property type="entry name" value="AAA"/>
    <property type="match status" value="1"/>
</dbReference>
<dbReference type="PROSITE" id="PS50893">
    <property type="entry name" value="ABC_TRANSPORTER_2"/>
    <property type="match status" value="1"/>
</dbReference>
<feature type="transmembrane region" description="Helical" evidence="8">
    <location>
        <begin position="492"/>
        <end position="518"/>
    </location>
</feature>
<dbReference type="PANTHER" id="PTHR48041:SF122">
    <property type="entry name" value="ABC TRANSPORTER DOMAIN-CONTAINING PROTEIN"/>
    <property type="match status" value="1"/>
</dbReference>
<dbReference type="InterPro" id="IPR043926">
    <property type="entry name" value="ABCG_dom"/>
</dbReference>
<feature type="transmembrane region" description="Helical" evidence="8">
    <location>
        <begin position="417"/>
        <end position="439"/>
    </location>
</feature>
<proteinExistence type="predicted"/>
<dbReference type="Pfam" id="PF19055">
    <property type="entry name" value="ABC2_membrane_7"/>
    <property type="match status" value="1"/>
</dbReference>
<keyword evidence="5" id="KW-0067">ATP-binding</keyword>
<organism evidence="10 11">
    <name type="scientific">Coemansia interrupta</name>
    <dbReference type="NCBI Taxonomy" id="1126814"/>
    <lineage>
        <taxon>Eukaryota</taxon>
        <taxon>Fungi</taxon>
        <taxon>Fungi incertae sedis</taxon>
        <taxon>Zoopagomycota</taxon>
        <taxon>Kickxellomycotina</taxon>
        <taxon>Kickxellomycetes</taxon>
        <taxon>Kickxellales</taxon>
        <taxon>Kickxellaceae</taxon>
        <taxon>Coemansia</taxon>
    </lineage>
</organism>
<evidence type="ECO:0000256" key="4">
    <source>
        <dbReference type="ARBA" id="ARBA00022741"/>
    </source>
</evidence>
<dbReference type="InterPro" id="IPR027417">
    <property type="entry name" value="P-loop_NTPase"/>
</dbReference>
<dbReference type="InterPro" id="IPR050352">
    <property type="entry name" value="ABCG_transporters"/>
</dbReference>
<comment type="subcellular location">
    <subcellularLocation>
        <location evidence="1">Membrane</location>
        <topology evidence="1">Multi-pass membrane protein</topology>
    </subcellularLocation>
</comment>